<reference evidence="5 6" key="1">
    <citation type="journal article" date="2013" name="Genome Announc.">
        <title>Draft Genome Sequence of the Cellulolytic, Mesophilic, Anaerobic Bacterium Clostridium termitidis Strain CT1112 (DSM 5398).</title>
        <authorList>
            <person name="Lal S."/>
            <person name="Ramachandran U."/>
            <person name="Zhang X."/>
            <person name="Munir R."/>
            <person name="Sparling R."/>
            <person name="Levin D.B."/>
        </authorList>
    </citation>
    <scope>NUCLEOTIDE SEQUENCE [LARGE SCALE GENOMIC DNA]</scope>
    <source>
        <strain evidence="5 6">CT1112</strain>
    </source>
</reference>
<keyword evidence="2" id="KW-0326">Glycosidase</keyword>
<dbReference type="GO" id="GO:0006013">
    <property type="term" value="P:mannose metabolic process"/>
    <property type="evidence" value="ECO:0007669"/>
    <property type="project" value="InterPro"/>
</dbReference>
<evidence type="ECO:0000259" key="3">
    <source>
        <dbReference type="Pfam" id="PF01074"/>
    </source>
</evidence>
<gene>
    <name evidence="5" type="ORF">CTER_2757</name>
</gene>
<dbReference type="EMBL" id="AORV01000039">
    <property type="protein sequence ID" value="EMS71350.1"/>
    <property type="molecule type" value="Genomic_DNA"/>
</dbReference>
<feature type="domain" description="Glycoside hydrolase family 38 N-terminal" evidence="3">
    <location>
        <begin position="11"/>
        <end position="309"/>
    </location>
</feature>
<dbReference type="PANTHER" id="PTHR46017:SF2">
    <property type="entry name" value="MANNOSYLGLYCERATE HYDROLASE"/>
    <property type="match status" value="1"/>
</dbReference>
<dbReference type="Proteomes" id="UP000014155">
    <property type="component" value="Unassembled WGS sequence"/>
</dbReference>
<keyword evidence="6" id="KW-1185">Reference proteome</keyword>
<dbReference type="Gene3D" id="1.20.1270.50">
    <property type="entry name" value="Glycoside hydrolase family 38, central domain"/>
    <property type="match status" value="1"/>
</dbReference>
<keyword evidence="1" id="KW-0378">Hydrolase</keyword>
<dbReference type="PANTHER" id="PTHR46017">
    <property type="entry name" value="ALPHA-MANNOSIDASE 2C1"/>
    <property type="match status" value="1"/>
</dbReference>
<dbReference type="Gene3D" id="3.20.110.10">
    <property type="entry name" value="Glycoside hydrolase 38, N terminal domain"/>
    <property type="match status" value="1"/>
</dbReference>
<comment type="caution">
    <text evidence="5">The sequence shown here is derived from an EMBL/GenBank/DDBJ whole genome shotgun (WGS) entry which is preliminary data.</text>
</comment>
<sequence>MTIKKEKEKGHIVTHTHWDREWRYPVWENRMLLVNLMEELLETLDTNPEYKSFILDGQSVVIEDYLKARPQDESRIKKHVKSGRLSVGPWYTLPDLYPVDGECLIRNLMKGIRVSDSLGGHMNIAYESFGWGQTAQFPQIYKGFGFDIVIVGKNVSKDRAPQSEFLWEAPDGTSILSTRLGQHARANFFMNSYMKIMTGKEYISDEFRLEWDKAGVIYHQADEDNFHQDYLKLENTESIHEEDIREAVLQAWKATDDTTVKTHRILMNGSDSTTSQPFLTELVKKANELFEDRELVLSSLEEYTGLLKKNIDLKSLRTVKGELRDGPASACSANALMTRPALKILNKKVQNSLLNKAEPVSAINSMLGVKYDKTLLDHAVKFMLLSHPHDSINGVTQDKTAEDVMYSLNQALEISEVISNRACGEIIKRINTGCYDQKDILLVVFNFSPFERKEIMKATIDFPGEYNVWDFDLLDHEGNRADTQVVSRK</sequence>
<evidence type="ECO:0000259" key="4">
    <source>
        <dbReference type="Pfam" id="PF09261"/>
    </source>
</evidence>
<name>S0FHV1_RUMCE</name>
<dbReference type="InterPro" id="IPR011330">
    <property type="entry name" value="Glyco_hydro/deAcase_b/a-brl"/>
</dbReference>
<dbReference type="STRING" id="1195236.CTER_2757"/>
<dbReference type="InterPro" id="IPR037094">
    <property type="entry name" value="Glyco_hydro_38_cen_sf"/>
</dbReference>
<proteinExistence type="predicted"/>
<accession>S0FHV1</accession>
<evidence type="ECO:0000256" key="2">
    <source>
        <dbReference type="ARBA" id="ARBA00023295"/>
    </source>
</evidence>
<dbReference type="Pfam" id="PF09261">
    <property type="entry name" value="Alpha-mann_mid"/>
    <property type="match status" value="1"/>
</dbReference>
<dbReference type="eggNOG" id="COG0383">
    <property type="taxonomic scope" value="Bacteria"/>
</dbReference>
<dbReference type="InterPro" id="IPR027291">
    <property type="entry name" value="Glyco_hydro_38_N_sf"/>
</dbReference>
<protein>
    <submittedName>
        <fullName evidence="5">Alpha-mannosidase</fullName>
    </submittedName>
</protein>
<dbReference type="InterPro" id="IPR028995">
    <property type="entry name" value="Glyco_hydro_57/38_cen_sf"/>
</dbReference>
<evidence type="ECO:0000313" key="6">
    <source>
        <dbReference type="Proteomes" id="UP000014155"/>
    </source>
</evidence>
<dbReference type="AlphaFoldDB" id="S0FHV1"/>
<dbReference type="GO" id="GO:0004559">
    <property type="term" value="F:alpha-mannosidase activity"/>
    <property type="evidence" value="ECO:0007669"/>
    <property type="project" value="InterPro"/>
</dbReference>
<dbReference type="GO" id="GO:0009313">
    <property type="term" value="P:oligosaccharide catabolic process"/>
    <property type="evidence" value="ECO:0007669"/>
    <property type="project" value="TreeGrafter"/>
</dbReference>
<feature type="non-terminal residue" evidence="5">
    <location>
        <position position="489"/>
    </location>
</feature>
<evidence type="ECO:0000313" key="5">
    <source>
        <dbReference type="EMBL" id="EMS71350.1"/>
    </source>
</evidence>
<dbReference type="InterPro" id="IPR015341">
    <property type="entry name" value="Glyco_hydro_38_cen"/>
</dbReference>
<dbReference type="SUPFAM" id="SSF88688">
    <property type="entry name" value="Families 57/38 glycoside transferase middle domain"/>
    <property type="match status" value="1"/>
</dbReference>
<feature type="domain" description="Glycoside hydrolase family 38 central" evidence="4">
    <location>
        <begin position="338"/>
        <end position="423"/>
    </location>
</feature>
<organism evidence="5 6">
    <name type="scientific">Ruminiclostridium cellobioparum subsp. termitidis CT1112</name>
    <dbReference type="NCBI Taxonomy" id="1195236"/>
    <lineage>
        <taxon>Bacteria</taxon>
        <taxon>Bacillati</taxon>
        <taxon>Bacillota</taxon>
        <taxon>Clostridia</taxon>
        <taxon>Eubacteriales</taxon>
        <taxon>Oscillospiraceae</taxon>
        <taxon>Ruminiclostridium</taxon>
    </lineage>
</organism>
<dbReference type="Pfam" id="PF01074">
    <property type="entry name" value="Glyco_hydro_38N"/>
    <property type="match status" value="1"/>
</dbReference>
<evidence type="ECO:0000256" key="1">
    <source>
        <dbReference type="ARBA" id="ARBA00022801"/>
    </source>
</evidence>
<dbReference type="SUPFAM" id="SSF88713">
    <property type="entry name" value="Glycoside hydrolase/deacetylase"/>
    <property type="match status" value="1"/>
</dbReference>
<dbReference type="InterPro" id="IPR000602">
    <property type="entry name" value="Glyco_hydro_38_N"/>
</dbReference>